<protein>
    <submittedName>
        <fullName evidence="1">Uncharacterized protein</fullName>
    </submittedName>
</protein>
<gene>
    <name evidence="1" type="ORF">BWY04_01169</name>
</gene>
<dbReference type="Pfam" id="PF24608">
    <property type="entry name" value="PDDEXK_15"/>
    <property type="match status" value="1"/>
</dbReference>
<evidence type="ECO:0000313" key="1">
    <source>
        <dbReference type="EMBL" id="OQB40850.1"/>
    </source>
</evidence>
<proteinExistence type="predicted"/>
<name>A0A1V5ZKV1_9BACT</name>
<accession>A0A1V5ZKV1</accession>
<comment type="caution">
    <text evidence="1">The sequence shown here is derived from an EMBL/GenBank/DDBJ whole genome shotgun (WGS) entry which is preliminary data.</text>
</comment>
<organism evidence="1">
    <name type="scientific">candidate division CPR1 bacterium ADurb.Bin160</name>
    <dbReference type="NCBI Taxonomy" id="1852826"/>
    <lineage>
        <taxon>Bacteria</taxon>
        <taxon>candidate division CPR1</taxon>
    </lineage>
</organism>
<dbReference type="AlphaFoldDB" id="A0A1V5ZKV1"/>
<dbReference type="Proteomes" id="UP000485621">
    <property type="component" value="Unassembled WGS sequence"/>
</dbReference>
<dbReference type="InterPro" id="IPR056931">
    <property type="entry name" value="D14-like"/>
</dbReference>
<sequence>MTKKVEEDVIEQLEKITKKRKKGVNPKTKGKRGETYFAEKLSQVTGLHFHRIYASGASVGQSNSNKLEILTQAQSEAQLGDIQSPEDLKYYFIWESKNYEELDFHNLININCSKQLISWLEELEYDLESALTRMKNNYRQVAGFLLVKITRRGSWIIGNIDYISKVFPDFQLNNNYLFFRHEPRENLKKFGFGSEYFMTDFETFIKNNNEVLFEIDWEKVKKINEAKEALEKIYRGEK</sequence>
<reference evidence="1" key="1">
    <citation type="submission" date="2017-02" db="EMBL/GenBank/DDBJ databases">
        <title>Delving into the versatile metabolic prowess of the omnipresent phylum Bacteroidetes.</title>
        <authorList>
            <person name="Nobu M.K."/>
            <person name="Mei R."/>
            <person name="Narihiro T."/>
            <person name="Kuroda K."/>
            <person name="Liu W.-T."/>
        </authorList>
    </citation>
    <scope>NUCLEOTIDE SEQUENCE</scope>
    <source>
        <strain evidence="1">ADurb.Bin160</strain>
    </source>
</reference>
<dbReference type="EMBL" id="MWDB01000030">
    <property type="protein sequence ID" value="OQB40850.1"/>
    <property type="molecule type" value="Genomic_DNA"/>
</dbReference>